<dbReference type="AlphaFoldDB" id="A0A914P0W5"/>
<name>A0A914P0W5_9BILA</name>
<dbReference type="WBParaSite" id="PDA_v2.g11398.t1">
    <property type="protein sequence ID" value="PDA_v2.g11398.t1"/>
    <property type="gene ID" value="PDA_v2.g11398"/>
</dbReference>
<sequence>MFSINDLMVIGSKCELLHLSFVVVMNNHMVVPETEEDQFYFETAVSLEALFKALPNVKTFKYRLPNNSLNIITTKTAKELLKIPHFLSLDKFEINPMPEIFDINSFYGHIKENKKTKIDLDFCSQTSDAYKIRLQTIVDEILETKNRNHKVPLIDFPGITRSSRDKMRALN</sequence>
<keyword evidence="1" id="KW-1185">Reference proteome</keyword>
<protein>
    <submittedName>
        <fullName evidence="2">Uncharacterized protein</fullName>
    </submittedName>
</protein>
<reference evidence="2" key="1">
    <citation type="submission" date="2022-11" db="UniProtKB">
        <authorList>
            <consortium name="WormBaseParasite"/>
        </authorList>
    </citation>
    <scope>IDENTIFICATION</scope>
</reference>
<evidence type="ECO:0000313" key="1">
    <source>
        <dbReference type="Proteomes" id="UP000887578"/>
    </source>
</evidence>
<accession>A0A914P0W5</accession>
<proteinExistence type="predicted"/>
<evidence type="ECO:0000313" key="2">
    <source>
        <dbReference type="WBParaSite" id="PDA_v2.g11398.t1"/>
    </source>
</evidence>
<organism evidence="1 2">
    <name type="scientific">Panagrolaimus davidi</name>
    <dbReference type="NCBI Taxonomy" id="227884"/>
    <lineage>
        <taxon>Eukaryota</taxon>
        <taxon>Metazoa</taxon>
        <taxon>Ecdysozoa</taxon>
        <taxon>Nematoda</taxon>
        <taxon>Chromadorea</taxon>
        <taxon>Rhabditida</taxon>
        <taxon>Tylenchina</taxon>
        <taxon>Panagrolaimomorpha</taxon>
        <taxon>Panagrolaimoidea</taxon>
        <taxon>Panagrolaimidae</taxon>
        <taxon>Panagrolaimus</taxon>
    </lineage>
</organism>
<dbReference type="Proteomes" id="UP000887578">
    <property type="component" value="Unplaced"/>
</dbReference>